<keyword evidence="1" id="KW-0472">Membrane</keyword>
<keyword evidence="2" id="KW-0614">Plasmid</keyword>
<protein>
    <submittedName>
        <fullName evidence="2">Exopolysaccharide production repressor protein</fullName>
    </submittedName>
</protein>
<gene>
    <name evidence="2" type="ORF">AM571_PB00291</name>
</gene>
<geneLocation type="plasmid" evidence="3">
    <name>prsp8c3b</name>
</geneLocation>
<sequence length="74" mass="8797">MLRFTIFCGLLLLVVWAKALTSYFVWHSIHEVIVAMVASLLLLQWAYIASLLFSIWQSSRNYRSRQRARRSDHR</sequence>
<reference evidence="2 3" key="1">
    <citation type="submission" date="2016-09" db="EMBL/GenBank/DDBJ databases">
        <title>The complete genome sequences of Rhizobium gallicum, symbiovars gallicum and phaseoli, symbionts associated to common bean (Phaseolus vulgaris).</title>
        <authorList>
            <person name="Bustos P."/>
            <person name="Santamaria R.I."/>
            <person name="Perez-Carrascal O.M."/>
            <person name="Juarez S."/>
            <person name="Lozano L."/>
            <person name="Martinez-Flores I."/>
            <person name="Martinez-Romero E."/>
            <person name="Cevallos M."/>
            <person name="Romero D."/>
            <person name="Davila G."/>
            <person name="Gonzalez V."/>
        </authorList>
    </citation>
    <scope>NUCLEOTIDE SEQUENCE [LARGE SCALE GENOMIC DNA]</scope>
    <source>
        <strain evidence="2 3">8C-3</strain>
        <plasmid evidence="3">Plasmid prsp8c3b</plasmid>
    </source>
</reference>
<keyword evidence="1" id="KW-1133">Transmembrane helix</keyword>
<proteinExistence type="predicted"/>
<feature type="transmembrane region" description="Helical" evidence="1">
    <location>
        <begin position="33"/>
        <end position="56"/>
    </location>
</feature>
<evidence type="ECO:0000256" key="1">
    <source>
        <dbReference type="SAM" id="Phobius"/>
    </source>
</evidence>
<evidence type="ECO:0000313" key="2">
    <source>
        <dbReference type="EMBL" id="APO77575.1"/>
    </source>
</evidence>
<dbReference type="AlphaFoldDB" id="A0A1L5PBW1"/>
<evidence type="ECO:0000313" key="3">
    <source>
        <dbReference type="Proteomes" id="UP000185109"/>
    </source>
</evidence>
<keyword evidence="1" id="KW-0812">Transmembrane</keyword>
<name>A0A1L5PBW1_RHIET</name>
<organism evidence="2 3">
    <name type="scientific">Rhizobium etli 8C-3</name>
    <dbReference type="NCBI Taxonomy" id="538025"/>
    <lineage>
        <taxon>Bacteria</taxon>
        <taxon>Pseudomonadati</taxon>
        <taxon>Pseudomonadota</taxon>
        <taxon>Alphaproteobacteria</taxon>
        <taxon>Hyphomicrobiales</taxon>
        <taxon>Rhizobiaceae</taxon>
        <taxon>Rhizobium/Agrobacterium group</taxon>
        <taxon>Rhizobium</taxon>
    </lineage>
</organism>
<dbReference type="EMBL" id="CP017243">
    <property type="protein sequence ID" value="APO77575.1"/>
    <property type="molecule type" value="Genomic_DNA"/>
</dbReference>
<accession>A0A1L5PBW1</accession>
<dbReference type="Proteomes" id="UP000185109">
    <property type="component" value="Plasmid pRsp8C3b"/>
</dbReference>